<gene>
    <name evidence="9" type="ORF">HRI_000960500</name>
</gene>
<evidence type="ECO:0000313" key="10">
    <source>
        <dbReference type="Proteomes" id="UP001165190"/>
    </source>
</evidence>
<keyword evidence="4" id="KW-0732">Signal</keyword>
<comment type="subcellular location">
    <subcellularLocation>
        <location evidence="1">Membrane</location>
        <topology evidence="1">Single-pass membrane protein</topology>
    </subcellularLocation>
</comment>
<accession>A0A9W7H9A2</accession>
<keyword evidence="5" id="KW-0677">Repeat</keyword>
<dbReference type="AlphaFoldDB" id="A0A9W7H9A2"/>
<keyword evidence="6" id="KW-1133">Transmembrane helix</keyword>
<dbReference type="InterPro" id="IPR001611">
    <property type="entry name" value="Leu-rich_rpt"/>
</dbReference>
<dbReference type="SUPFAM" id="SSF52058">
    <property type="entry name" value="L domain-like"/>
    <property type="match status" value="1"/>
</dbReference>
<sequence>MVVHAINRVAEALRLKWESDETELSSQSCNSSKKVLCDCSFNNHTLCRVTKLDFPDMHLRGEIPPAIGNLTGLISIDLKSNRIHGNIPNSLRNLMQLQYLDLSSNDLDGPIPDFFGQMKSLNVL</sequence>
<evidence type="ECO:0000256" key="5">
    <source>
        <dbReference type="ARBA" id="ARBA00022737"/>
    </source>
</evidence>
<name>A0A9W7H9A2_HIBTR</name>
<evidence type="ECO:0000256" key="7">
    <source>
        <dbReference type="ARBA" id="ARBA00023136"/>
    </source>
</evidence>
<dbReference type="PANTHER" id="PTHR45631">
    <property type="entry name" value="OS07G0107800 PROTEIN-RELATED"/>
    <property type="match status" value="1"/>
</dbReference>
<evidence type="ECO:0000256" key="6">
    <source>
        <dbReference type="ARBA" id="ARBA00022989"/>
    </source>
</evidence>
<protein>
    <submittedName>
        <fullName evidence="9">Uncharacterized protein</fullName>
    </submittedName>
</protein>
<keyword evidence="8" id="KW-0675">Receptor</keyword>
<evidence type="ECO:0000256" key="4">
    <source>
        <dbReference type="ARBA" id="ARBA00022729"/>
    </source>
</evidence>
<keyword evidence="10" id="KW-1185">Reference proteome</keyword>
<dbReference type="InterPro" id="IPR032675">
    <property type="entry name" value="LRR_dom_sf"/>
</dbReference>
<evidence type="ECO:0000256" key="8">
    <source>
        <dbReference type="ARBA" id="ARBA00023170"/>
    </source>
</evidence>
<dbReference type="FunFam" id="3.80.10.10:FF:000129">
    <property type="entry name" value="Leucine-rich repeat receptor-like kinase"/>
    <property type="match status" value="1"/>
</dbReference>
<dbReference type="GO" id="GO:0016020">
    <property type="term" value="C:membrane"/>
    <property type="evidence" value="ECO:0007669"/>
    <property type="project" value="UniProtKB-SubCell"/>
</dbReference>
<evidence type="ECO:0000256" key="1">
    <source>
        <dbReference type="ARBA" id="ARBA00004167"/>
    </source>
</evidence>
<dbReference type="OrthoDB" id="544346at2759"/>
<evidence type="ECO:0000313" key="9">
    <source>
        <dbReference type="EMBL" id="GMI72912.1"/>
    </source>
</evidence>
<dbReference type="Gene3D" id="3.80.10.10">
    <property type="entry name" value="Ribonuclease Inhibitor"/>
    <property type="match status" value="1"/>
</dbReference>
<keyword evidence="7" id="KW-0472">Membrane</keyword>
<dbReference type="EMBL" id="BSYR01000010">
    <property type="protein sequence ID" value="GMI72912.1"/>
    <property type="molecule type" value="Genomic_DNA"/>
</dbReference>
<evidence type="ECO:0000256" key="2">
    <source>
        <dbReference type="ARBA" id="ARBA00022614"/>
    </source>
</evidence>
<proteinExistence type="predicted"/>
<keyword evidence="2" id="KW-0433">Leucine-rich repeat</keyword>
<keyword evidence="3" id="KW-0812">Transmembrane</keyword>
<dbReference type="Pfam" id="PF13855">
    <property type="entry name" value="LRR_8"/>
    <property type="match status" value="1"/>
</dbReference>
<reference evidence="9" key="1">
    <citation type="submission" date="2023-05" db="EMBL/GenBank/DDBJ databases">
        <title>Genome and transcriptome analyses reveal genes involved in the formation of fine ridges on petal epidermal cells in Hibiscus trionum.</title>
        <authorList>
            <person name="Koshimizu S."/>
            <person name="Masuda S."/>
            <person name="Ishii T."/>
            <person name="Shirasu K."/>
            <person name="Hoshino A."/>
            <person name="Arita M."/>
        </authorList>
    </citation>
    <scope>NUCLEOTIDE SEQUENCE</scope>
    <source>
        <strain evidence="9">Hamamatsu line</strain>
    </source>
</reference>
<evidence type="ECO:0000256" key="3">
    <source>
        <dbReference type="ARBA" id="ARBA00022692"/>
    </source>
</evidence>
<comment type="caution">
    <text evidence="9">The sequence shown here is derived from an EMBL/GenBank/DDBJ whole genome shotgun (WGS) entry which is preliminary data.</text>
</comment>
<organism evidence="9 10">
    <name type="scientific">Hibiscus trionum</name>
    <name type="common">Flower of an hour</name>
    <dbReference type="NCBI Taxonomy" id="183268"/>
    <lineage>
        <taxon>Eukaryota</taxon>
        <taxon>Viridiplantae</taxon>
        <taxon>Streptophyta</taxon>
        <taxon>Embryophyta</taxon>
        <taxon>Tracheophyta</taxon>
        <taxon>Spermatophyta</taxon>
        <taxon>Magnoliopsida</taxon>
        <taxon>eudicotyledons</taxon>
        <taxon>Gunneridae</taxon>
        <taxon>Pentapetalae</taxon>
        <taxon>rosids</taxon>
        <taxon>malvids</taxon>
        <taxon>Malvales</taxon>
        <taxon>Malvaceae</taxon>
        <taxon>Malvoideae</taxon>
        <taxon>Hibiscus</taxon>
    </lineage>
</organism>
<dbReference type="Proteomes" id="UP001165190">
    <property type="component" value="Unassembled WGS sequence"/>
</dbReference>